<gene>
    <name evidence="2" type="ORF">CR205_18335</name>
</gene>
<dbReference type="PROSITE" id="PS51704">
    <property type="entry name" value="GP_PDE"/>
    <property type="match status" value="1"/>
</dbReference>
<dbReference type="InterPro" id="IPR017946">
    <property type="entry name" value="PLC-like_Pdiesterase_TIM-brl"/>
</dbReference>
<dbReference type="GO" id="GO:0006629">
    <property type="term" value="P:lipid metabolic process"/>
    <property type="evidence" value="ECO:0007669"/>
    <property type="project" value="InterPro"/>
</dbReference>
<dbReference type="EMBL" id="PDOF01000004">
    <property type="protein sequence ID" value="PYZ95493.1"/>
    <property type="molecule type" value="Genomic_DNA"/>
</dbReference>
<dbReference type="PANTHER" id="PTHR46211:SF1">
    <property type="entry name" value="GLYCEROPHOSPHODIESTER PHOSPHODIESTERASE, CYTOPLASMIC"/>
    <property type="match status" value="1"/>
</dbReference>
<dbReference type="Pfam" id="PF03009">
    <property type="entry name" value="GDPD"/>
    <property type="match status" value="1"/>
</dbReference>
<dbReference type="GO" id="GO:0008081">
    <property type="term" value="F:phosphoric diester hydrolase activity"/>
    <property type="evidence" value="ECO:0007669"/>
    <property type="project" value="InterPro"/>
</dbReference>
<name>A0A2W0H133_9BACI</name>
<protein>
    <submittedName>
        <fullName evidence="2">Glycerophosphodiester phosphodiesterase</fullName>
    </submittedName>
</protein>
<dbReference type="Gene3D" id="3.20.20.190">
    <property type="entry name" value="Phosphatidylinositol (PI) phosphodiesterase"/>
    <property type="match status" value="1"/>
</dbReference>
<evidence type="ECO:0000259" key="1">
    <source>
        <dbReference type="PROSITE" id="PS51704"/>
    </source>
</evidence>
<accession>A0A2W0H133</accession>
<dbReference type="SUPFAM" id="SSF51695">
    <property type="entry name" value="PLC-like phosphodiesterases"/>
    <property type="match status" value="1"/>
</dbReference>
<dbReference type="OrthoDB" id="384721at2"/>
<feature type="domain" description="GP-PDE" evidence="1">
    <location>
        <begin position="6"/>
        <end position="242"/>
    </location>
</feature>
<dbReference type="RefSeq" id="WP_110521619.1">
    <property type="nucleotide sequence ID" value="NZ_PDOF01000004.1"/>
</dbReference>
<keyword evidence="3" id="KW-1185">Reference proteome</keyword>
<dbReference type="Proteomes" id="UP000248066">
    <property type="component" value="Unassembled WGS sequence"/>
</dbReference>
<sequence length="246" mass="27256">MNKKQSDVFAHRGSSSRCPENTLAAFRAALADGADGIELDVQLTADGQVAVIHDHTLERTTEGTGLVREQTLSMIRQYSAGAWFGSSFSTERVPSLQEVLEWIRPTSLRLNIELKCPAWDRDELALAVARLVRQTGMSGQVIYSSFDHLAMEMLARLDPQTERAALIGGSLIDAEDYALGHKFKGLHLYYPMVDEKMAARILGRGLALRLYTVNDPQWLGYFMENGVTAVMTDEPGLAVKIRKDLA</sequence>
<evidence type="ECO:0000313" key="2">
    <source>
        <dbReference type="EMBL" id="PYZ95493.1"/>
    </source>
</evidence>
<dbReference type="InterPro" id="IPR030395">
    <property type="entry name" value="GP_PDE_dom"/>
</dbReference>
<dbReference type="CDD" id="cd08563">
    <property type="entry name" value="GDPD_TtGDE_like"/>
    <property type="match status" value="1"/>
</dbReference>
<dbReference type="PANTHER" id="PTHR46211">
    <property type="entry name" value="GLYCEROPHOSPHORYL DIESTER PHOSPHODIESTERASE"/>
    <property type="match status" value="1"/>
</dbReference>
<organism evidence="2 3">
    <name type="scientific">Alteribacter lacisalsi</name>
    <dbReference type="NCBI Taxonomy" id="2045244"/>
    <lineage>
        <taxon>Bacteria</taxon>
        <taxon>Bacillati</taxon>
        <taxon>Bacillota</taxon>
        <taxon>Bacilli</taxon>
        <taxon>Bacillales</taxon>
        <taxon>Bacillaceae</taxon>
        <taxon>Alteribacter</taxon>
    </lineage>
</organism>
<proteinExistence type="predicted"/>
<evidence type="ECO:0000313" key="3">
    <source>
        <dbReference type="Proteomes" id="UP000248066"/>
    </source>
</evidence>
<dbReference type="AlphaFoldDB" id="A0A2W0H133"/>
<reference evidence="2 3" key="1">
    <citation type="submission" date="2017-10" db="EMBL/GenBank/DDBJ databases">
        <title>Bacillus sp. nov., a halophilic bacterium isolated from a Yangshapao Lake.</title>
        <authorList>
            <person name="Wang H."/>
        </authorList>
    </citation>
    <scope>NUCLEOTIDE SEQUENCE [LARGE SCALE GENOMIC DNA]</scope>
    <source>
        <strain evidence="2 3">YSP-3</strain>
    </source>
</reference>
<comment type="caution">
    <text evidence="2">The sequence shown here is derived from an EMBL/GenBank/DDBJ whole genome shotgun (WGS) entry which is preliminary data.</text>
</comment>